<feature type="transmembrane region" description="Helical" evidence="1">
    <location>
        <begin position="18"/>
        <end position="37"/>
    </location>
</feature>
<proteinExistence type="predicted"/>
<organism evidence="2 3">
    <name type="scientific">Hallella colorans</name>
    <dbReference type="NCBI Taxonomy" id="1703337"/>
    <lineage>
        <taxon>Bacteria</taxon>
        <taxon>Pseudomonadati</taxon>
        <taxon>Bacteroidota</taxon>
        <taxon>Bacteroidia</taxon>
        <taxon>Bacteroidales</taxon>
        <taxon>Prevotellaceae</taxon>
        <taxon>Hallella</taxon>
    </lineage>
</organism>
<dbReference type="AlphaFoldDB" id="A0A2U0U7A1"/>
<dbReference type="EMBL" id="QENY01000011">
    <property type="protein sequence ID" value="PVX53522.1"/>
    <property type="molecule type" value="Genomic_DNA"/>
</dbReference>
<evidence type="ECO:0000256" key="1">
    <source>
        <dbReference type="SAM" id="Phobius"/>
    </source>
</evidence>
<reference evidence="2 3" key="1">
    <citation type="submission" date="2018-05" db="EMBL/GenBank/DDBJ databases">
        <title>Genomic Encyclopedia of Type Strains, Phase IV (KMG-IV): sequencing the most valuable type-strain genomes for metagenomic binning, comparative biology and taxonomic classification.</title>
        <authorList>
            <person name="Goeker M."/>
        </authorList>
    </citation>
    <scope>NUCLEOTIDE SEQUENCE [LARGE SCALE GENOMIC DNA]</scope>
    <source>
        <strain evidence="2 3">DSM 100333</strain>
    </source>
</reference>
<protein>
    <recommendedName>
        <fullName evidence="4">ATP-grasp domain-containing protein</fullName>
    </recommendedName>
</protein>
<evidence type="ECO:0008006" key="4">
    <source>
        <dbReference type="Google" id="ProtNLM"/>
    </source>
</evidence>
<keyword evidence="3" id="KW-1185">Reference proteome</keyword>
<keyword evidence="1" id="KW-0812">Transmembrane</keyword>
<dbReference type="Proteomes" id="UP000245870">
    <property type="component" value="Unassembled WGS sequence"/>
</dbReference>
<sequence>MQRYSFILYLQTTHCKTFYFYHFLYPHLFYPYVYAGVSFCYHLTMPCRLMAFLVVIRMFFVEKIVIFAHYSVVKMTIHIFNPEHDIALAVGCARFTAPRAGRWLRRDLDFLPSLWAKRGDVVLVESPADAHRKLRALALDTDARLLDKRALSALMRAHSGQPVHVSPWGWDAAIRQELLDCGVPADSLPSADQIARVRTMSHRAWAAQHLLPTLTRQMGTVGQARLATCLEEVSAMCRTHRDLMLKAPWSSSGRGVRRMRCHDGHDDFAVASPLLNWAKHVIERQGGVMVEPWYDKVVDFGMEFAHRDGVGVMFEGLSVFQTVNGAYMGNVVDTEEAKGDFLAQYVSSSLLARVRQTVCAVMEPLLDGTCCERFGVDMMVVRTESGLRLHPCVELNLRTTMGHVALALAQLRRPLPAVMRVAYERSYHLELS</sequence>
<keyword evidence="1" id="KW-0472">Membrane</keyword>
<name>A0A2U0U7A1_9BACT</name>
<comment type="caution">
    <text evidence="2">The sequence shown here is derived from an EMBL/GenBank/DDBJ whole genome shotgun (WGS) entry which is preliminary data.</text>
</comment>
<gene>
    <name evidence="2" type="ORF">C7379_11136</name>
</gene>
<feature type="transmembrane region" description="Helical" evidence="1">
    <location>
        <begin position="49"/>
        <end position="70"/>
    </location>
</feature>
<dbReference type="SUPFAM" id="SSF56059">
    <property type="entry name" value="Glutathione synthetase ATP-binding domain-like"/>
    <property type="match status" value="1"/>
</dbReference>
<accession>A0A2U0U7A1</accession>
<evidence type="ECO:0000313" key="3">
    <source>
        <dbReference type="Proteomes" id="UP000245870"/>
    </source>
</evidence>
<evidence type="ECO:0000313" key="2">
    <source>
        <dbReference type="EMBL" id="PVX53522.1"/>
    </source>
</evidence>
<keyword evidence="1" id="KW-1133">Transmembrane helix</keyword>